<dbReference type="EMBL" id="CALNXI010000090">
    <property type="protein sequence ID" value="CAH3018530.1"/>
    <property type="molecule type" value="Genomic_DNA"/>
</dbReference>
<dbReference type="HAMAP" id="MF_01326_B">
    <property type="entry name" value="Ribosomal_uL24_B"/>
    <property type="match status" value="1"/>
</dbReference>
<comment type="similarity">
    <text evidence="1">Belongs to the universal ribosomal protein uL24 family.</text>
</comment>
<accession>A0ABN8LN97</accession>
<evidence type="ECO:0000259" key="6">
    <source>
        <dbReference type="SMART" id="SM00739"/>
    </source>
</evidence>
<gene>
    <name evidence="7" type="ORF">PEVE_00043725</name>
</gene>
<proteinExistence type="inferred from homology"/>
<protein>
    <recommendedName>
        <fullName evidence="4">Large ribosomal subunit protein uL24m</fullName>
    </recommendedName>
    <alternativeName>
        <fullName evidence="5">39S ribosomal protein L24, mitochondrial</fullName>
    </alternativeName>
</protein>
<dbReference type="InterPro" id="IPR003256">
    <property type="entry name" value="Ribosomal_uL24"/>
</dbReference>
<dbReference type="Proteomes" id="UP001159427">
    <property type="component" value="Unassembled WGS sequence"/>
</dbReference>
<dbReference type="InterPro" id="IPR008991">
    <property type="entry name" value="Translation_prot_SH3-like_sf"/>
</dbReference>
<feature type="domain" description="KOW" evidence="6">
    <location>
        <begin position="38"/>
        <end position="65"/>
    </location>
</feature>
<dbReference type="CDD" id="cd06089">
    <property type="entry name" value="KOW_RPL26"/>
    <property type="match status" value="1"/>
</dbReference>
<dbReference type="NCBIfam" id="TIGR01079">
    <property type="entry name" value="rplX_bact"/>
    <property type="match status" value="1"/>
</dbReference>
<organism evidence="7 8">
    <name type="scientific">Porites evermanni</name>
    <dbReference type="NCBI Taxonomy" id="104178"/>
    <lineage>
        <taxon>Eukaryota</taxon>
        <taxon>Metazoa</taxon>
        <taxon>Cnidaria</taxon>
        <taxon>Anthozoa</taxon>
        <taxon>Hexacorallia</taxon>
        <taxon>Scleractinia</taxon>
        <taxon>Fungiina</taxon>
        <taxon>Poritidae</taxon>
        <taxon>Porites</taxon>
    </lineage>
</organism>
<sequence>MPSIPWKPFGLNNILPRRFPRQRRGNKRQPIVPLKEWKIVRGDTVMLLSGKDKGKTGTVTEVVRNKNWVFVEGLNTHFRYLKPYGDFKGGLVPSEAPIQVTELSLLDPSDGKPTEVSYRYTEKGDKVRVSDRTGRIIPKPPWERRDWKSRTAVKDGPLDTPSSAVTKQTYLPSLLYFHEEIMRAMNVPPSVPKTRPDRRDLMIKEVEKAANWGGDDKSLANVNIGWMDRMYFSMNHYADKIVKFLRIDKL</sequence>
<keyword evidence="2" id="KW-0689">Ribosomal protein</keyword>
<dbReference type="Gene3D" id="2.30.30.30">
    <property type="match status" value="1"/>
</dbReference>
<dbReference type="Pfam" id="PF17136">
    <property type="entry name" value="ribosomal_L24"/>
    <property type="match status" value="1"/>
</dbReference>
<dbReference type="InterPro" id="IPR041988">
    <property type="entry name" value="Ribosomal_uL24_KOW"/>
</dbReference>
<dbReference type="InterPro" id="IPR057264">
    <property type="entry name" value="Ribosomal_uL24_C"/>
</dbReference>
<evidence type="ECO:0000256" key="4">
    <source>
        <dbReference type="ARBA" id="ARBA00035283"/>
    </source>
</evidence>
<evidence type="ECO:0000313" key="8">
    <source>
        <dbReference type="Proteomes" id="UP001159427"/>
    </source>
</evidence>
<keyword evidence="8" id="KW-1185">Reference proteome</keyword>
<keyword evidence="3" id="KW-0687">Ribonucleoprotein</keyword>
<reference evidence="7 8" key="1">
    <citation type="submission" date="2022-05" db="EMBL/GenBank/DDBJ databases">
        <authorList>
            <consortium name="Genoscope - CEA"/>
            <person name="William W."/>
        </authorList>
    </citation>
    <scope>NUCLEOTIDE SEQUENCE [LARGE SCALE GENOMIC DNA]</scope>
</reference>
<evidence type="ECO:0000256" key="2">
    <source>
        <dbReference type="ARBA" id="ARBA00022980"/>
    </source>
</evidence>
<dbReference type="SMART" id="SM00739">
    <property type="entry name" value="KOW"/>
    <property type="match status" value="1"/>
</dbReference>
<dbReference type="SUPFAM" id="SSF50104">
    <property type="entry name" value="Translation proteins SH3-like domain"/>
    <property type="match status" value="1"/>
</dbReference>
<dbReference type="Pfam" id="PF00467">
    <property type="entry name" value="KOW"/>
    <property type="match status" value="1"/>
</dbReference>
<evidence type="ECO:0000256" key="1">
    <source>
        <dbReference type="ARBA" id="ARBA00010618"/>
    </source>
</evidence>
<dbReference type="InterPro" id="IPR014722">
    <property type="entry name" value="Rib_uL2_dom2"/>
</dbReference>
<name>A0ABN8LN97_9CNID</name>
<dbReference type="PANTHER" id="PTHR12903">
    <property type="entry name" value="MITOCHONDRIAL RIBOSOMAL PROTEIN L24"/>
    <property type="match status" value="1"/>
</dbReference>
<evidence type="ECO:0000313" key="7">
    <source>
        <dbReference type="EMBL" id="CAH3018530.1"/>
    </source>
</evidence>
<evidence type="ECO:0000256" key="5">
    <source>
        <dbReference type="ARBA" id="ARBA00035357"/>
    </source>
</evidence>
<comment type="caution">
    <text evidence="7">The sequence shown here is derived from an EMBL/GenBank/DDBJ whole genome shotgun (WGS) entry which is preliminary data.</text>
</comment>
<dbReference type="InterPro" id="IPR005824">
    <property type="entry name" value="KOW"/>
</dbReference>
<evidence type="ECO:0000256" key="3">
    <source>
        <dbReference type="ARBA" id="ARBA00023274"/>
    </source>
</evidence>